<dbReference type="InterPro" id="IPR036861">
    <property type="entry name" value="Endochitinase-like_sf"/>
</dbReference>
<keyword evidence="3" id="KW-0479">Metal-binding</keyword>
<dbReference type="InterPro" id="IPR001002">
    <property type="entry name" value="Chitin-bd_1"/>
</dbReference>
<protein>
    <recommendedName>
        <fullName evidence="15">NodB homology domain-containing protein</fullName>
    </recommendedName>
</protein>
<feature type="disulfide bond" evidence="8">
    <location>
        <begin position="63"/>
        <end position="77"/>
    </location>
</feature>
<dbReference type="Gene3D" id="3.30.60.10">
    <property type="entry name" value="Endochitinase-like"/>
    <property type="match status" value="2"/>
</dbReference>
<dbReference type="PROSITE" id="PS50941">
    <property type="entry name" value="CHIT_BIND_I_2"/>
    <property type="match status" value="2"/>
</dbReference>
<dbReference type="PANTHER" id="PTHR46471:SF2">
    <property type="entry name" value="CHITIN DEACETYLASE-RELATED"/>
    <property type="match status" value="1"/>
</dbReference>
<evidence type="ECO:0000256" key="7">
    <source>
        <dbReference type="ARBA" id="ARBA00023285"/>
    </source>
</evidence>
<comment type="cofactor">
    <cofactor evidence="1">
        <name>Co(2+)</name>
        <dbReference type="ChEBI" id="CHEBI:48828"/>
    </cofactor>
</comment>
<dbReference type="SUPFAM" id="SSF57016">
    <property type="entry name" value="Plant lectins/antimicrobial peptides"/>
    <property type="match status" value="2"/>
</dbReference>
<dbReference type="InterPro" id="IPR018371">
    <property type="entry name" value="Chitin-binding_1_CS"/>
</dbReference>
<accession>A0A084B4J5</accession>
<keyword evidence="5" id="KW-0378">Hydrolase</keyword>
<feature type="domain" description="NodB homology" evidence="12">
    <location>
        <begin position="130"/>
        <end position="326"/>
    </location>
</feature>
<keyword evidence="14" id="KW-1185">Reference proteome</keyword>
<organism evidence="13 14">
    <name type="scientific">Stachybotrys chartarum (strain CBS 109288 / IBT 7711)</name>
    <name type="common">Toxic black mold</name>
    <name type="synonym">Stilbospora chartarum</name>
    <dbReference type="NCBI Taxonomy" id="1280523"/>
    <lineage>
        <taxon>Eukaryota</taxon>
        <taxon>Fungi</taxon>
        <taxon>Dikarya</taxon>
        <taxon>Ascomycota</taxon>
        <taxon>Pezizomycotina</taxon>
        <taxon>Sordariomycetes</taxon>
        <taxon>Hypocreomycetidae</taxon>
        <taxon>Hypocreales</taxon>
        <taxon>Stachybotryaceae</taxon>
        <taxon>Stachybotrys</taxon>
    </lineage>
</organism>
<evidence type="ECO:0000256" key="2">
    <source>
        <dbReference type="ARBA" id="ARBA00022669"/>
    </source>
</evidence>
<keyword evidence="4 10" id="KW-0732">Signal</keyword>
<reference evidence="13 14" key="1">
    <citation type="journal article" date="2014" name="BMC Genomics">
        <title>Comparative genome sequencing reveals chemotype-specific gene clusters in the toxigenic black mold Stachybotrys.</title>
        <authorList>
            <person name="Semeiks J."/>
            <person name="Borek D."/>
            <person name="Otwinowski Z."/>
            <person name="Grishin N.V."/>
        </authorList>
    </citation>
    <scope>NUCLEOTIDE SEQUENCE [LARGE SCALE GENOMIC DNA]</scope>
    <source>
        <strain evidence="14">CBS 109288 / IBT 7711</strain>
    </source>
</reference>
<dbReference type="GO" id="GO:0005975">
    <property type="term" value="P:carbohydrate metabolic process"/>
    <property type="evidence" value="ECO:0007669"/>
    <property type="project" value="InterPro"/>
</dbReference>
<dbReference type="CDD" id="cd00035">
    <property type="entry name" value="ChtBD1"/>
    <property type="match status" value="1"/>
</dbReference>
<evidence type="ECO:0000256" key="3">
    <source>
        <dbReference type="ARBA" id="ARBA00022723"/>
    </source>
</evidence>
<sequence length="475" mass="50918">MTPTIPGRVMCAALLLLLGQVESVIGGSSLIARKAADARLEPATLKKRAECGPGIGSCDPGRCCSESGFCGTTSAYCGGSGCQLDYSDSCDTFFPPPGASTESIPRPRIGNVPYVPLYAGTIITDCISPEMIALTFDDGPYLYTSQMLDVLDSFDVKATFFVAGNNRGKGRMDNEELAWPAIMQRMYAAGHHIASHTWTHRDLNRVNSTVRRTEMLYNEMAFRNLFGWIPTYMRPPYLECSVSSGCAGLMDDLGYHIINVNVDTKDFEFNDAALIQQAKDRFDSAVSSDSENNDYIVLAHDVQYQTVVNLTAFMIDMSRNRGYQLVTVGECLGDPQENWYRPAPGSTTTRSTTATTLPVVCSVAPSSASSESSGTSTSSQLAQETNGVTISPDQRCGGDTGFTCRGSAFGNCCSHYGFCGSSANYCGTGCDVDFGTCNPVLPGISNTTNGLCGIAFSASCSNYGDRNCCSQAGFW</sequence>
<gene>
    <name evidence="13" type="ORF">S7711_05149</name>
</gene>
<dbReference type="InterPro" id="IPR011330">
    <property type="entry name" value="Glyco_hydro/deAcase_b/a-brl"/>
</dbReference>
<feature type="disulfide bond" evidence="8">
    <location>
        <begin position="412"/>
        <end position="426"/>
    </location>
</feature>
<dbReference type="PANTHER" id="PTHR46471">
    <property type="entry name" value="CHITIN DEACETYLASE"/>
    <property type="match status" value="1"/>
</dbReference>
<feature type="compositionally biased region" description="Low complexity" evidence="9">
    <location>
        <begin position="366"/>
        <end position="379"/>
    </location>
</feature>
<evidence type="ECO:0000313" key="13">
    <source>
        <dbReference type="EMBL" id="KEY72474.1"/>
    </source>
</evidence>
<dbReference type="Pfam" id="PF01522">
    <property type="entry name" value="Polysacc_deac_1"/>
    <property type="match status" value="1"/>
</dbReference>
<name>A0A084B4J5_STACB</name>
<dbReference type="GO" id="GO:0046872">
    <property type="term" value="F:metal ion binding"/>
    <property type="evidence" value="ECO:0007669"/>
    <property type="project" value="UniProtKB-KW"/>
</dbReference>
<dbReference type="InterPro" id="IPR002509">
    <property type="entry name" value="NODB_dom"/>
</dbReference>
<evidence type="ECO:0000256" key="8">
    <source>
        <dbReference type="PROSITE-ProRule" id="PRU00261"/>
    </source>
</evidence>
<feature type="chain" id="PRO_5001771523" description="NodB homology domain-containing protein" evidence="10">
    <location>
        <begin position="27"/>
        <end position="475"/>
    </location>
</feature>
<dbReference type="PROSITE" id="PS51677">
    <property type="entry name" value="NODB"/>
    <property type="match status" value="1"/>
</dbReference>
<dbReference type="GO" id="GO:0016810">
    <property type="term" value="F:hydrolase activity, acting on carbon-nitrogen (but not peptide) bonds"/>
    <property type="evidence" value="ECO:0007669"/>
    <property type="project" value="InterPro"/>
</dbReference>
<dbReference type="AlphaFoldDB" id="A0A084B4J5"/>
<evidence type="ECO:0000256" key="5">
    <source>
        <dbReference type="ARBA" id="ARBA00022801"/>
    </source>
</evidence>
<feature type="region of interest" description="Disordered" evidence="9">
    <location>
        <begin position="366"/>
        <end position="385"/>
    </location>
</feature>
<dbReference type="GO" id="GO:0008061">
    <property type="term" value="F:chitin binding"/>
    <property type="evidence" value="ECO:0007669"/>
    <property type="project" value="UniProtKB-UniRule"/>
</dbReference>
<dbReference type="OrthoDB" id="407355at2759"/>
<evidence type="ECO:0000313" key="14">
    <source>
        <dbReference type="Proteomes" id="UP000028045"/>
    </source>
</evidence>
<feature type="signal peptide" evidence="10">
    <location>
        <begin position="1"/>
        <end position="26"/>
    </location>
</feature>
<dbReference type="HOGENOM" id="CLU_021264_11_3_1"/>
<keyword evidence="6" id="KW-0119">Carbohydrate metabolism</keyword>
<evidence type="ECO:0000259" key="11">
    <source>
        <dbReference type="PROSITE" id="PS50941"/>
    </source>
</evidence>
<evidence type="ECO:0000256" key="10">
    <source>
        <dbReference type="SAM" id="SignalP"/>
    </source>
</evidence>
<evidence type="ECO:0000256" key="4">
    <source>
        <dbReference type="ARBA" id="ARBA00022729"/>
    </source>
</evidence>
<dbReference type="EMBL" id="KL648087">
    <property type="protein sequence ID" value="KEY72474.1"/>
    <property type="molecule type" value="Genomic_DNA"/>
</dbReference>
<dbReference type="CDD" id="cd10951">
    <property type="entry name" value="CE4_ClCDA_like"/>
    <property type="match status" value="1"/>
</dbReference>
<feature type="domain" description="Chitin-binding type-1" evidence="11">
    <location>
        <begin position="393"/>
        <end position="439"/>
    </location>
</feature>
<comment type="caution">
    <text evidence="8">Lacks conserved residue(s) required for the propagation of feature annotation.</text>
</comment>
<proteinExistence type="predicted"/>
<evidence type="ECO:0000256" key="6">
    <source>
        <dbReference type="ARBA" id="ARBA00023277"/>
    </source>
</evidence>
<keyword evidence="8" id="KW-1015">Disulfide bond</keyword>
<evidence type="ECO:0000256" key="1">
    <source>
        <dbReference type="ARBA" id="ARBA00001941"/>
    </source>
</evidence>
<feature type="disulfide bond" evidence="8">
    <location>
        <begin position="58"/>
        <end position="70"/>
    </location>
</feature>
<dbReference type="SMART" id="SM00270">
    <property type="entry name" value="ChtBD1"/>
    <property type="match status" value="2"/>
</dbReference>
<dbReference type="PROSITE" id="PS00026">
    <property type="entry name" value="CHIT_BIND_I_1"/>
    <property type="match status" value="1"/>
</dbReference>
<feature type="domain" description="Chitin-binding type-1" evidence="11">
    <location>
        <begin position="48"/>
        <end position="92"/>
    </location>
</feature>
<keyword evidence="7" id="KW-0170">Cobalt</keyword>
<evidence type="ECO:0000259" key="12">
    <source>
        <dbReference type="PROSITE" id="PS51677"/>
    </source>
</evidence>
<dbReference type="SUPFAM" id="SSF88713">
    <property type="entry name" value="Glycoside hydrolase/deacetylase"/>
    <property type="match status" value="1"/>
</dbReference>
<keyword evidence="2 8" id="KW-0147">Chitin-binding</keyword>
<dbReference type="CDD" id="cd11618">
    <property type="entry name" value="ChtBD1_1"/>
    <property type="match status" value="1"/>
</dbReference>
<dbReference type="Proteomes" id="UP000028045">
    <property type="component" value="Unassembled WGS sequence"/>
</dbReference>
<evidence type="ECO:0008006" key="15">
    <source>
        <dbReference type="Google" id="ProtNLM"/>
    </source>
</evidence>
<evidence type="ECO:0000256" key="9">
    <source>
        <dbReference type="SAM" id="MobiDB-lite"/>
    </source>
</evidence>
<dbReference type="Gene3D" id="3.20.20.370">
    <property type="entry name" value="Glycoside hydrolase/deacetylase"/>
    <property type="match status" value="1"/>
</dbReference>